<reference evidence="8 9" key="1">
    <citation type="journal article" date="2013" name="Nat. Commun.">
        <title>The evolution and pathogenic mechanisms of the rice sheath blight pathogen.</title>
        <authorList>
            <person name="Zheng A."/>
            <person name="Lin R."/>
            <person name="Xu L."/>
            <person name="Qin P."/>
            <person name="Tang C."/>
            <person name="Ai P."/>
            <person name="Zhang D."/>
            <person name="Liu Y."/>
            <person name="Sun Z."/>
            <person name="Feng H."/>
            <person name="Wang Y."/>
            <person name="Chen Y."/>
            <person name="Liang X."/>
            <person name="Fu R."/>
            <person name="Li Q."/>
            <person name="Zhang J."/>
            <person name="Yu X."/>
            <person name="Xie Z."/>
            <person name="Ding L."/>
            <person name="Guan P."/>
            <person name="Tang J."/>
            <person name="Liang Y."/>
            <person name="Wang S."/>
            <person name="Deng Q."/>
            <person name="Li S."/>
            <person name="Zhu J."/>
            <person name="Wang L."/>
            <person name="Liu H."/>
            <person name="Li P."/>
        </authorList>
    </citation>
    <scope>NUCLEOTIDE SEQUENCE [LARGE SCALE GENOMIC DNA]</scope>
    <source>
        <strain evidence="9">AG-1 IA</strain>
    </source>
</reference>
<dbReference type="GO" id="GO:0038023">
    <property type="term" value="F:signaling receptor activity"/>
    <property type="evidence" value="ECO:0007669"/>
    <property type="project" value="TreeGrafter"/>
</dbReference>
<dbReference type="STRING" id="983506.L8WNH9"/>
<feature type="binding site" evidence="5">
    <location>
        <position position="86"/>
    </location>
    <ligand>
        <name>Zn(2+)</name>
        <dbReference type="ChEBI" id="CHEBI:29105"/>
    </ligand>
</feature>
<comment type="caution">
    <text evidence="8">The sequence shown here is derived from an EMBL/GenBank/DDBJ whole genome shotgun (WGS) entry which is preliminary data.</text>
</comment>
<comment type="subcellular location">
    <subcellularLocation>
        <location evidence="1">Membrane</location>
        <topology evidence="1">Multi-pass membrane protein</topology>
    </subcellularLocation>
</comment>
<proteinExistence type="predicted"/>
<dbReference type="HOGENOM" id="CLU_642794_0_0_1"/>
<feature type="binding site" evidence="5">
    <location>
        <position position="90"/>
    </location>
    <ligand>
        <name>Zn(2+)</name>
        <dbReference type="ChEBI" id="CHEBI:29105"/>
    </ligand>
</feature>
<name>L8WNH9_THACA</name>
<evidence type="ECO:0000313" key="8">
    <source>
        <dbReference type="EMBL" id="ELU39545.1"/>
    </source>
</evidence>
<evidence type="ECO:0000313" key="9">
    <source>
        <dbReference type="Proteomes" id="UP000011668"/>
    </source>
</evidence>
<accession>L8WNH9</accession>
<dbReference type="GO" id="GO:0016020">
    <property type="term" value="C:membrane"/>
    <property type="evidence" value="ECO:0007669"/>
    <property type="project" value="UniProtKB-SubCell"/>
</dbReference>
<dbReference type="EMBL" id="AFRT01001725">
    <property type="protein sequence ID" value="ELU39545.1"/>
    <property type="molecule type" value="Genomic_DNA"/>
</dbReference>
<dbReference type="Pfam" id="PF03006">
    <property type="entry name" value="HlyIII"/>
    <property type="match status" value="1"/>
</dbReference>
<dbReference type="GO" id="GO:0046872">
    <property type="term" value="F:metal ion binding"/>
    <property type="evidence" value="ECO:0007669"/>
    <property type="project" value="UniProtKB-KW"/>
</dbReference>
<dbReference type="InterPro" id="IPR004254">
    <property type="entry name" value="AdipoR/HlyIII-related"/>
</dbReference>
<keyword evidence="9" id="KW-1185">Reference proteome</keyword>
<feature type="transmembrane region" description="Helical" evidence="7">
    <location>
        <begin position="49"/>
        <end position="68"/>
    </location>
</feature>
<dbReference type="Proteomes" id="UP000011668">
    <property type="component" value="Unassembled WGS sequence"/>
</dbReference>
<evidence type="ECO:0000256" key="5">
    <source>
        <dbReference type="PIRSR" id="PIRSR604254-1"/>
    </source>
</evidence>
<evidence type="ECO:0000256" key="7">
    <source>
        <dbReference type="SAM" id="Phobius"/>
    </source>
</evidence>
<sequence length="427" mass="48679">MPLLSLMTWPLFGPDPKWRIAFFLLCACSAMVPLGHLSYKHSFSRMWEFIDPLVPSLASYLTGLAFYATHFPECCFPGWFDWAGSHAIWHVFIVIGEYRIRFWLRSEHFSFRACYGMVWGCAGQGQMLSLPYWSRRCTVAGSVFQMVKDGRGVNFVDRSEILKWGAGAFHLTCFFPGTGEVPEMGLGVNEHFGGCWDEKAVLSVWESRATRTPEARLGKSVLLDWLWGQKGWDGDEIEGQGENERWSYCCRSGYRSRGVRRIYVGREPPHRLCDTCRAGKGARKCGHFYAKGLGEACSTASPCVFSAVHFGSRSGTNPSLLQRSENIGRPRRSSTKPQSEGGVGNVISELLMSRVFWIWKHQSEGTTGILEYNTRPTPLTSWFNLWDRRWRWDRLDERENWPPSAGKNRNPRSRGVNVKSVSEPDRI</sequence>
<feature type="transmembrane region" description="Helical" evidence="7">
    <location>
        <begin position="20"/>
        <end position="37"/>
    </location>
</feature>
<dbReference type="PANTHER" id="PTHR20855:SF97">
    <property type="entry name" value="ADIPOR-LIKE RECEPTOR IZH3-RELATED"/>
    <property type="match status" value="1"/>
</dbReference>
<keyword evidence="2 7" id="KW-0812">Transmembrane</keyword>
<dbReference type="PANTHER" id="PTHR20855">
    <property type="entry name" value="ADIPOR/PROGESTIN RECEPTOR-RELATED"/>
    <property type="match status" value="1"/>
</dbReference>
<feature type="region of interest" description="Disordered" evidence="6">
    <location>
        <begin position="316"/>
        <end position="343"/>
    </location>
</feature>
<keyword evidence="5" id="KW-0479">Metal-binding</keyword>
<feature type="region of interest" description="Disordered" evidence="6">
    <location>
        <begin position="398"/>
        <end position="427"/>
    </location>
</feature>
<keyword evidence="3 7" id="KW-1133">Transmembrane helix</keyword>
<dbReference type="OrthoDB" id="5585746at2759"/>
<organism evidence="8 9">
    <name type="scientific">Thanatephorus cucumeris (strain AG1-IA)</name>
    <name type="common">Rice sheath blight fungus</name>
    <name type="synonym">Rhizoctonia solani</name>
    <dbReference type="NCBI Taxonomy" id="983506"/>
    <lineage>
        <taxon>Eukaryota</taxon>
        <taxon>Fungi</taxon>
        <taxon>Dikarya</taxon>
        <taxon>Basidiomycota</taxon>
        <taxon>Agaricomycotina</taxon>
        <taxon>Agaricomycetes</taxon>
        <taxon>Cantharellales</taxon>
        <taxon>Ceratobasidiaceae</taxon>
        <taxon>Rhizoctonia</taxon>
        <taxon>Rhizoctonia solani AG-1</taxon>
    </lineage>
</organism>
<evidence type="ECO:0000256" key="2">
    <source>
        <dbReference type="ARBA" id="ARBA00022692"/>
    </source>
</evidence>
<dbReference type="GO" id="GO:0006882">
    <property type="term" value="P:intracellular zinc ion homeostasis"/>
    <property type="evidence" value="ECO:0007669"/>
    <property type="project" value="TreeGrafter"/>
</dbReference>
<keyword evidence="5" id="KW-0862">Zinc</keyword>
<gene>
    <name evidence="8" type="ORF">AG1IA_06420</name>
</gene>
<evidence type="ECO:0000256" key="6">
    <source>
        <dbReference type="SAM" id="MobiDB-lite"/>
    </source>
</evidence>
<protein>
    <submittedName>
        <fullName evidence="8">HlyIII domain-containing protein</fullName>
    </submittedName>
</protein>
<dbReference type="AlphaFoldDB" id="L8WNH9"/>
<evidence type="ECO:0000256" key="3">
    <source>
        <dbReference type="ARBA" id="ARBA00022989"/>
    </source>
</evidence>
<evidence type="ECO:0000256" key="4">
    <source>
        <dbReference type="ARBA" id="ARBA00023136"/>
    </source>
</evidence>
<keyword evidence="4 7" id="KW-0472">Membrane</keyword>
<feature type="compositionally biased region" description="Polar residues" evidence="6">
    <location>
        <begin position="316"/>
        <end position="325"/>
    </location>
</feature>
<evidence type="ECO:0000256" key="1">
    <source>
        <dbReference type="ARBA" id="ARBA00004141"/>
    </source>
</evidence>